<dbReference type="InterPro" id="IPR029044">
    <property type="entry name" value="Nucleotide-diphossugar_trans"/>
</dbReference>
<dbReference type="InterPro" id="IPR050748">
    <property type="entry name" value="Glycosyltrans_8_dom-fam"/>
</dbReference>
<evidence type="ECO:0000256" key="2">
    <source>
        <dbReference type="ARBA" id="ARBA00022679"/>
    </source>
</evidence>
<dbReference type="OrthoDB" id="5672604at2"/>
<sequence>MCIQPLLKERINQMIELALAFQDKDGQYAEHAGVVLASIFHNTKSPVNVHILHDETLSEDNRQKLFDLATGFNHTIQFYPVILPEDLRQLMESVASVNVWTPASLYRLLIPAIVPVDKIIYLDCDVLVNMDIEELWQTELNEAYLGAVWDQNIMNVTQTISSMGLNPDLYFNSGVILFGLNNIRQNPGWYEETLNFFRNFPNTSMPDQDALNAVYGGNYLPLDLRFNFFNMAAADHDYTNKIVHFAGTDKCWDRTSPGWELYLNYLNLTPWSKQAPRYSAAPAIGRGMRGRTRIKRRKRRTAGGNFRSKRSRMTRSGLSYSKPVKSAGRGGTIVRRKKRGSRRPLSMPAKSSGGTASLSRGLKPRGAIK</sequence>
<keyword evidence="1" id="KW-0328">Glycosyltransferase</keyword>
<dbReference type="GO" id="GO:0016757">
    <property type="term" value="F:glycosyltransferase activity"/>
    <property type="evidence" value="ECO:0007669"/>
    <property type="project" value="UniProtKB-KW"/>
</dbReference>
<dbReference type="Gene3D" id="3.90.550.10">
    <property type="entry name" value="Spore Coat Polysaccharide Biosynthesis Protein SpsA, Chain A"/>
    <property type="match status" value="1"/>
</dbReference>
<accession>A0A5D0CXG5</accession>
<reference evidence="5 6" key="1">
    <citation type="submission" date="2019-08" db="EMBL/GenBank/DDBJ databases">
        <title>Genome sequencing of Paenibacillus faecis DSM 23593(T).</title>
        <authorList>
            <person name="Kook J.-K."/>
            <person name="Park S.-N."/>
            <person name="Lim Y.K."/>
        </authorList>
    </citation>
    <scope>NUCLEOTIDE SEQUENCE [LARGE SCALE GENOMIC DNA]</scope>
    <source>
        <strain evidence="5 6">DSM 23593</strain>
    </source>
</reference>
<dbReference type="CDD" id="cd04194">
    <property type="entry name" value="GT8_A4GalT_like"/>
    <property type="match status" value="1"/>
</dbReference>
<dbReference type="InterPro" id="IPR002495">
    <property type="entry name" value="Glyco_trans_8"/>
</dbReference>
<protein>
    <submittedName>
        <fullName evidence="5">Glycosyltransferase family 8 protein</fullName>
    </submittedName>
</protein>
<feature type="compositionally biased region" description="Basic residues" evidence="4">
    <location>
        <begin position="289"/>
        <end position="313"/>
    </location>
</feature>
<dbReference type="GO" id="GO:0046872">
    <property type="term" value="F:metal ion binding"/>
    <property type="evidence" value="ECO:0007669"/>
    <property type="project" value="UniProtKB-KW"/>
</dbReference>
<proteinExistence type="predicted"/>
<evidence type="ECO:0000313" key="5">
    <source>
        <dbReference type="EMBL" id="TYA14370.1"/>
    </source>
</evidence>
<feature type="region of interest" description="Disordered" evidence="4">
    <location>
        <begin position="289"/>
        <end position="369"/>
    </location>
</feature>
<keyword evidence="3" id="KW-0479">Metal-binding</keyword>
<dbReference type="Pfam" id="PF01501">
    <property type="entry name" value="Glyco_transf_8"/>
    <property type="match status" value="1"/>
</dbReference>
<organism evidence="5 6">
    <name type="scientific">Paenibacillus faecis</name>
    <dbReference type="NCBI Taxonomy" id="862114"/>
    <lineage>
        <taxon>Bacteria</taxon>
        <taxon>Bacillati</taxon>
        <taxon>Bacillota</taxon>
        <taxon>Bacilli</taxon>
        <taxon>Bacillales</taxon>
        <taxon>Paenibacillaceae</taxon>
        <taxon>Paenibacillus</taxon>
    </lineage>
</organism>
<dbReference type="AlphaFoldDB" id="A0A5D0CXG5"/>
<evidence type="ECO:0000256" key="1">
    <source>
        <dbReference type="ARBA" id="ARBA00022676"/>
    </source>
</evidence>
<dbReference type="SUPFAM" id="SSF53448">
    <property type="entry name" value="Nucleotide-diphospho-sugar transferases"/>
    <property type="match status" value="1"/>
</dbReference>
<keyword evidence="2 5" id="KW-0808">Transferase</keyword>
<evidence type="ECO:0000313" key="6">
    <source>
        <dbReference type="Proteomes" id="UP000325218"/>
    </source>
</evidence>
<dbReference type="PANTHER" id="PTHR13778:SF47">
    <property type="entry name" value="LIPOPOLYSACCHARIDE 1,3-GALACTOSYLTRANSFERASE"/>
    <property type="match status" value="1"/>
</dbReference>
<dbReference type="PANTHER" id="PTHR13778">
    <property type="entry name" value="GLYCOSYLTRANSFERASE 8 DOMAIN-CONTAINING PROTEIN"/>
    <property type="match status" value="1"/>
</dbReference>
<evidence type="ECO:0000256" key="4">
    <source>
        <dbReference type="SAM" id="MobiDB-lite"/>
    </source>
</evidence>
<dbReference type="EMBL" id="VSDO01000001">
    <property type="protein sequence ID" value="TYA14370.1"/>
    <property type="molecule type" value="Genomic_DNA"/>
</dbReference>
<gene>
    <name evidence="5" type="ORF">FRY98_01385</name>
</gene>
<dbReference type="Proteomes" id="UP000325218">
    <property type="component" value="Unassembled WGS sequence"/>
</dbReference>
<keyword evidence="6" id="KW-1185">Reference proteome</keyword>
<comment type="caution">
    <text evidence="5">The sequence shown here is derived from an EMBL/GenBank/DDBJ whole genome shotgun (WGS) entry which is preliminary data.</text>
</comment>
<name>A0A5D0CXG5_9BACL</name>
<evidence type="ECO:0000256" key="3">
    <source>
        <dbReference type="ARBA" id="ARBA00022723"/>
    </source>
</evidence>